<dbReference type="PANTHER" id="PTHR42336:SF1">
    <property type="entry name" value="ALKYL HYDROPEROXIDE REDUCTASE SUBUNIT C_ THIOL SPECIFIC ANTIOXIDANT DOMAIN-CONTAINING PROTEIN"/>
    <property type="match status" value="1"/>
</dbReference>
<feature type="compositionally biased region" description="Polar residues" evidence="1">
    <location>
        <begin position="1"/>
        <end position="15"/>
    </location>
</feature>
<dbReference type="Proteomes" id="UP000799767">
    <property type="component" value="Unassembled WGS sequence"/>
</dbReference>
<reference evidence="2" key="1">
    <citation type="journal article" date="2020" name="Stud. Mycol.">
        <title>101 Dothideomycetes genomes: a test case for predicting lifestyles and emergence of pathogens.</title>
        <authorList>
            <person name="Haridas S."/>
            <person name="Albert R."/>
            <person name="Binder M."/>
            <person name="Bloem J."/>
            <person name="Labutti K."/>
            <person name="Salamov A."/>
            <person name="Andreopoulos B."/>
            <person name="Baker S."/>
            <person name="Barry K."/>
            <person name="Bills G."/>
            <person name="Bluhm B."/>
            <person name="Cannon C."/>
            <person name="Castanera R."/>
            <person name="Culley D."/>
            <person name="Daum C."/>
            <person name="Ezra D."/>
            <person name="Gonzalez J."/>
            <person name="Henrissat B."/>
            <person name="Kuo A."/>
            <person name="Liang C."/>
            <person name="Lipzen A."/>
            <person name="Lutzoni F."/>
            <person name="Magnuson J."/>
            <person name="Mondo S."/>
            <person name="Nolan M."/>
            <person name="Ohm R."/>
            <person name="Pangilinan J."/>
            <person name="Park H.-J."/>
            <person name="Ramirez L."/>
            <person name="Alfaro M."/>
            <person name="Sun H."/>
            <person name="Tritt A."/>
            <person name="Yoshinaga Y."/>
            <person name="Zwiers L.-H."/>
            <person name="Turgeon B."/>
            <person name="Goodwin S."/>
            <person name="Spatafora J."/>
            <person name="Crous P."/>
            <person name="Grigoriev I."/>
        </authorList>
    </citation>
    <scope>NUCLEOTIDE SEQUENCE</scope>
    <source>
        <strain evidence="2">CBS 113389</strain>
    </source>
</reference>
<evidence type="ECO:0000256" key="1">
    <source>
        <dbReference type="SAM" id="MobiDB-lite"/>
    </source>
</evidence>
<dbReference type="GeneID" id="54475661"/>
<dbReference type="Pfam" id="PF13911">
    <property type="entry name" value="AhpC-TSA_2"/>
    <property type="match status" value="1"/>
</dbReference>
<dbReference type="InterPro" id="IPR032801">
    <property type="entry name" value="PXL2A/B/C"/>
</dbReference>
<gene>
    <name evidence="2" type="ORF">BDY17DRAFT_303910</name>
</gene>
<dbReference type="SUPFAM" id="SSF52833">
    <property type="entry name" value="Thioredoxin-like"/>
    <property type="match status" value="1"/>
</dbReference>
<proteinExistence type="predicted"/>
<evidence type="ECO:0000313" key="2">
    <source>
        <dbReference type="EMBL" id="KAF2479460.1"/>
    </source>
</evidence>
<feature type="region of interest" description="Disordered" evidence="1">
    <location>
        <begin position="1"/>
        <end position="33"/>
    </location>
</feature>
<dbReference type="OrthoDB" id="40334at2759"/>
<dbReference type="EMBL" id="MU001641">
    <property type="protein sequence ID" value="KAF2479460.1"/>
    <property type="molecule type" value="Genomic_DNA"/>
</dbReference>
<dbReference type="InterPro" id="IPR036249">
    <property type="entry name" value="Thioredoxin-like_sf"/>
</dbReference>
<protein>
    <submittedName>
        <fullName evidence="2">Uncharacterized protein</fullName>
    </submittedName>
</protein>
<dbReference type="Gene3D" id="3.40.30.10">
    <property type="entry name" value="Glutaredoxin"/>
    <property type="match status" value="1"/>
</dbReference>
<evidence type="ECO:0000313" key="3">
    <source>
        <dbReference type="Proteomes" id="UP000799767"/>
    </source>
</evidence>
<organism evidence="2 3">
    <name type="scientific">Neohortaea acidophila</name>
    <dbReference type="NCBI Taxonomy" id="245834"/>
    <lineage>
        <taxon>Eukaryota</taxon>
        <taxon>Fungi</taxon>
        <taxon>Dikarya</taxon>
        <taxon>Ascomycota</taxon>
        <taxon>Pezizomycotina</taxon>
        <taxon>Dothideomycetes</taxon>
        <taxon>Dothideomycetidae</taxon>
        <taxon>Mycosphaerellales</taxon>
        <taxon>Teratosphaeriaceae</taxon>
        <taxon>Neohortaea</taxon>
    </lineage>
</organism>
<sequence length="199" mass="21709">MTFQQELSSWVSNHKSAPPTAEPVRVGDKAPNAPKLGVEAKPTILAFLRHAGCPWAERTYVNMRSAAKTHGDIDFIAVSHSDKAATDKWLKSLPEPGSEPPNLRIVVDDKRETYAAWGLGNSGWLHALGIGQLWNVYKAGRDEGLKVRPTESGSRWQTSGWYAVNDKGFVTWGAQATRADDVPDFEKAVASLGRSGAKL</sequence>
<dbReference type="RefSeq" id="XP_033586030.1">
    <property type="nucleotide sequence ID" value="XM_033734659.1"/>
</dbReference>
<dbReference type="AlphaFoldDB" id="A0A6A6PHI7"/>
<keyword evidence="3" id="KW-1185">Reference proteome</keyword>
<name>A0A6A6PHI7_9PEZI</name>
<dbReference type="PANTHER" id="PTHR42336">
    <property type="entry name" value="THIOREDOXIN DOMAIN-CONTAINING PROTEIN-RELATED"/>
    <property type="match status" value="1"/>
</dbReference>
<accession>A0A6A6PHI7</accession>